<dbReference type="HOGENOM" id="CLU_205708_0_0_11"/>
<dbReference type="EMBL" id="AAXD02000006">
    <property type="protein sequence ID" value="EDN84184.1"/>
    <property type="molecule type" value="Genomic_DNA"/>
</dbReference>
<feature type="compositionally biased region" description="Polar residues" evidence="1">
    <location>
        <begin position="25"/>
        <end position="42"/>
    </location>
</feature>
<evidence type="ECO:0000313" key="5">
    <source>
        <dbReference type="EMBL" id="EDN84184.1"/>
    </source>
</evidence>
<dbReference type="EMBL" id="AAXD02000074">
    <property type="protein sequence ID" value="EDN82292.1"/>
    <property type="molecule type" value="Genomic_DNA"/>
</dbReference>
<reference evidence="5 6" key="1">
    <citation type="submission" date="2007-04" db="EMBL/GenBank/DDBJ databases">
        <authorList>
            <person name="Fulton L."/>
            <person name="Clifton S."/>
            <person name="Fulton B."/>
            <person name="Xu J."/>
            <person name="Minx P."/>
            <person name="Pepin K.H."/>
            <person name="Johnson M."/>
            <person name="Thiruvilangam P."/>
            <person name="Bhonagiri V."/>
            <person name="Nash W.E."/>
            <person name="Mardis E.R."/>
            <person name="Wilson R.K."/>
        </authorList>
    </citation>
    <scope>NUCLEOTIDE SEQUENCE [LARGE SCALE GENOMIC DNA]</scope>
    <source>
        <strain evidence="5 6">L2-32</strain>
    </source>
</reference>
<protein>
    <submittedName>
        <fullName evidence="5">Uncharacterized protein</fullName>
    </submittedName>
</protein>
<dbReference type="EMBL" id="AAXD02000018">
    <property type="protein sequence ID" value="EDN83225.1"/>
    <property type="molecule type" value="Genomic_DNA"/>
</dbReference>
<evidence type="ECO:0000313" key="6">
    <source>
        <dbReference type="Proteomes" id="UP000003773"/>
    </source>
</evidence>
<reference evidence="5 6" key="2">
    <citation type="submission" date="2007-05" db="EMBL/GenBank/DDBJ databases">
        <title>Draft genome sequence of Bifidobacterium adolescentis (L2-32).</title>
        <authorList>
            <person name="Sudarsanam P."/>
            <person name="Ley R."/>
            <person name="Guruge J."/>
            <person name="Turnbaugh P.J."/>
            <person name="Mahowald M."/>
            <person name="Liep D."/>
            <person name="Gordon J."/>
        </authorList>
    </citation>
    <scope>NUCLEOTIDE SEQUENCE [LARGE SCALE GENOMIC DNA]</scope>
    <source>
        <strain evidence="5 6">L2-32</strain>
    </source>
</reference>
<sequence>MHLGAASVDCVAGVELPDACGPLLGTNSSRTPNTVDVYSGSESAGDKLRRREGDSPDRRLRSRSVC</sequence>
<feature type="compositionally biased region" description="Basic and acidic residues" evidence="1">
    <location>
        <begin position="44"/>
        <end position="59"/>
    </location>
</feature>
<dbReference type="AlphaFoldDB" id="A7A2J0"/>
<dbReference type="EMBL" id="AAXD02000052">
    <property type="protein sequence ID" value="EDN82715.1"/>
    <property type="molecule type" value="Genomic_DNA"/>
</dbReference>
<evidence type="ECO:0000313" key="2">
    <source>
        <dbReference type="EMBL" id="EDN82292.1"/>
    </source>
</evidence>
<feature type="region of interest" description="Disordered" evidence="1">
    <location>
        <begin position="23"/>
        <end position="66"/>
    </location>
</feature>
<dbReference type="Proteomes" id="UP000003773">
    <property type="component" value="Unassembled WGS sequence"/>
</dbReference>
<comment type="caution">
    <text evidence="5">The sequence shown here is derived from an EMBL/GenBank/DDBJ whole genome shotgun (WGS) entry which is preliminary data.</text>
</comment>
<gene>
    <name evidence="5" type="ORF">BIFADO_00018</name>
    <name evidence="4" type="ORF">BIFADO_00124</name>
    <name evidence="3" type="ORF">BIFADO_01771</name>
    <name evidence="2" type="ORF">BIFADO_02423</name>
</gene>
<evidence type="ECO:0000313" key="4">
    <source>
        <dbReference type="EMBL" id="EDN83225.1"/>
    </source>
</evidence>
<accession>A7A2J0</accession>
<name>A7A2J0_BIFAD</name>
<proteinExistence type="predicted"/>
<organism evidence="5 6">
    <name type="scientific">Bifidobacterium adolescentis L2-32</name>
    <dbReference type="NCBI Taxonomy" id="411481"/>
    <lineage>
        <taxon>Bacteria</taxon>
        <taxon>Bacillati</taxon>
        <taxon>Actinomycetota</taxon>
        <taxon>Actinomycetes</taxon>
        <taxon>Bifidobacteriales</taxon>
        <taxon>Bifidobacteriaceae</taxon>
        <taxon>Bifidobacterium</taxon>
    </lineage>
</organism>
<evidence type="ECO:0000313" key="3">
    <source>
        <dbReference type="EMBL" id="EDN82715.1"/>
    </source>
</evidence>
<evidence type="ECO:0000256" key="1">
    <source>
        <dbReference type="SAM" id="MobiDB-lite"/>
    </source>
</evidence>